<dbReference type="Gene3D" id="3.40.605.10">
    <property type="entry name" value="Aldehyde Dehydrogenase, Chain A, domain 1"/>
    <property type="match status" value="1"/>
</dbReference>
<dbReference type="FunFam" id="3.40.605.10:FF:000001">
    <property type="entry name" value="Aldehyde dehydrogenase 1"/>
    <property type="match status" value="1"/>
</dbReference>
<accession>A0A1B3WC66</accession>
<evidence type="ECO:0000259" key="5">
    <source>
        <dbReference type="Pfam" id="PF00171"/>
    </source>
</evidence>
<name>A0A1B3WC66_9FIRM</name>
<dbReference type="FunFam" id="3.40.309.10:FF:000012">
    <property type="entry name" value="Betaine aldehyde dehydrogenase"/>
    <property type="match status" value="1"/>
</dbReference>
<evidence type="ECO:0000256" key="2">
    <source>
        <dbReference type="ARBA" id="ARBA00023002"/>
    </source>
</evidence>
<dbReference type="InterPro" id="IPR016160">
    <property type="entry name" value="Ald_DH_CS_CYS"/>
</dbReference>
<dbReference type="PROSITE" id="PS00070">
    <property type="entry name" value="ALDEHYDE_DEHYDR_CYS"/>
    <property type="match status" value="1"/>
</dbReference>
<proteinExistence type="inferred from homology"/>
<evidence type="ECO:0000313" key="6">
    <source>
        <dbReference type="EMBL" id="AOH38572.1"/>
    </source>
</evidence>
<dbReference type="Proteomes" id="UP000094757">
    <property type="component" value="Chromosome"/>
</dbReference>
<dbReference type="InterPro" id="IPR016163">
    <property type="entry name" value="Ald_DH_C"/>
</dbReference>
<comment type="similarity">
    <text evidence="1 4">Belongs to the aldehyde dehydrogenase family.</text>
</comment>
<feature type="domain" description="Aldehyde dehydrogenase" evidence="5">
    <location>
        <begin position="18"/>
        <end position="480"/>
    </location>
</feature>
<evidence type="ECO:0000256" key="1">
    <source>
        <dbReference type="ARBA" id="ARBA00009986"/>
    </source>
</evidence>
<dbReference type="InterPro" id="IPR016162">
    <property type="entry name" value="Ald_DH_N"/>
</dbReference>
<feature type="active site" evidence="3">
    <location>
        <position position="253"/>
    </location>
</feature>
<dbReference type="Pfam" id="PF00171">
    <property type="entry name" value="Aldedh"/>
    <property type="match status" value="1"/>
</dbReference>
<evidence type="ECO:0000256" key="4">
    <source>
        <dbReference type="RuleBase" id="RU003345"/>
    </source>
</evidence>
<dbReference type="Gene3D" id="3.40.309.10">
    <property type="entry name" value="Aldehyde Dehydrogenase, Chain A, domain 2"/>
    <property type="match status" value="1"/>
</dbReference>
<reference evidence="7 9" key="3">
    <citation type="submission" date="2018-08" db="EMBL/GenBank/DDBJ databases">
        <title>Draft genome sequence of Dialister pneumosintes KCOM 1685.</title>
        <authorList>
            <person name="Kook J.-K."/>
            <person name="Park S.-N."/>
            <person name="Lim Y.K."/>
        </authorList>
    </citation>
    <scope>NUCLEOTIDE SEQUENCE [LARGE SCALE GENOMIC DNA]</scope>
    <source>
        <strain evidence="7 9">KCOM 1685</strain>
    </source>
</reference>
<keyword evidence="2 4" id="KW-0560">Oxidoreductase</keyword>
<gene>
    <name evidence="6" type="ORF">BCB69_00320</name>
    <name evidence="7" type="ORF">DX915_02870</name>
</gene>
<dbReference type="AlphaFoldDB" id="A0A1B3WC66"/>
<organism evidence="6 8">
    <name type="scientific">Dialister pneumosintes</name>
    <dbReference type="NCBI Taxonomy" id="39950"/>
    <lineage>
        <taxon>Bacteria</taxon>
        <taxon>Bacillati</taxon>
        <taxon>Bacillota</taxon>
        <taxon>Negativicutes</taxon>
        <taxon>Veillonellales</taxon>
        <taxon>Veillonellaceae</taxon>
        <taxon>Dialister</taxon>
    </lineage>
</organism>
<evidence type="ECO:0000313" key="9">
    <source>
        <dbReference type="Proteomes" id="UP000266262"/>
    </source>
</evidence>
<dbReference type="InterPro" id="IPR015590">
    <property type="entry name" value="Aldehyde_DH_dom"/>
</dbReference>
<dbReference type="OrthoDB" id="9762913at2"/>
<dbReference type="KEGG" id="dpn:BCB69_00320"/>
<dbReference type="Proteomes" id="UP000266262">
    <property type="component" value="Unassembled WGS sequence"/>
</dbReference>
<dbReference type="EMBL" id="QWKU01000001">
    <property type="protein sequence ID" value="RID94476.1"/>
    <property type="molecule type" value="Genomic_DNA"/>
</dbReference>
<dbReference type="InterPro" id="IPR029510">
    <property type="entry name" value="Ald_DH_CS_GLU"/>
</dbReference>
<protein>
    <submittedName>
        <fullName evidence="6 7">Aldehyde dehydrogenase</fullName>
    </submittedName>
</protein>
<reference evidence="6" key="1">
    <citation type="submission" date="2016-08" db="EMBL/GenBank/DDBJ databases">
        <authorList>
            <person name="Seilhamer J.J."/>
        </authorList>
    </citation>
    <scope>NUCLEOTIDE SEQUENCE [LARGE SCALE GENOMIC DNA]</scope>
    <source>
        <strain evidence="6">F0677</strain>
    </source>
</reference>
<dbReference type="PANTHER" id="PTHR11699">
    <property type="entry name" value="ALDEHYDE DEHYDROGENASE-RELATED"/>
    <property type="match status" value="1"/>
</dbReference>
<evidence type="ECO:0000256" key="3">
    <source>
        <dbReference type="PROSITE-ProRule" id="PRU10007"/>
    </source>
</evidence>
<dbReference type="PROSITE" id="PS00687">
    <property type="entry name" value="ALDEHYDE_DEHYDR_GLU"/>
    <property type="match status" value="1"/>
</dbReference>
<dbReference type="RefSeq" id="WP_069176695.1">
    <property type="nucleotide sequence ID" value="NZ_CP017037.1"/>
</dbReference>
<dbReference type="STRING" id="39950.BCB69_00320"/>
<dbReference type="GO" id="GO:0016620">
    <property type="term" value="F:oxidoreductase activity, acting on the aldehyde or oxo group of donors, NAD or NADP as acceptor"/>
    <property type="evidence" value="ECO:0007669"/>
    <property type="project" value="InterPro"/>
</dbReference>
<evidence type="ECO:0000313" key="7">
    <source>
        <dbReference type="EMBL" id="RID94476.1"/>
    </source>
</evidence>
<evidence type="ECO:0000313" key="8">
    <source>
        <dbReference type="Proteomes" id="UP000094757"/>
    </source>
</evidence>
<reference evidence="8" key="2">
    <citation type="submission" date="2016-08" db="EMBL/GenBank/DDBJ databases">
        <authorList>
            <person name="Holder M.E."/>
            <person name="Ajami N.J."/>
            <person name="Petrosino J.F."/>
        </authorList>
    </citation>
    <scope>NUCLEOTIDE SEQUENCE [LARGE SCALE GENOMIC DNA]</scope>
    <source>
        <strain evidence="8">F0677</strain>
    </source>
</reference>
<keyword evidence="9" id="KW-1185">Reference proteome</keyword>
<dbReference type="EMBL" id="CP017037">
    <property type="protein sequence ID" value="AOH38572.1"/>
    <property type="molecule type" value="Genomic_DNA"/>
</dbReference>
<sequence>MNKVALQEKYDLFIGGQWVPSSDGVYSDAHNPATGEKLASFAEATKEDVDAAVKAAHKAFPSWAAVEPVERQNILLKIADIIDANKERLALIETMDNGKPIRETSTVDIPLGADHFRYFAGAVRIEEGSAKILDGNNLSLILREPIGVVGQVVPWNFPFLMACWKLAPALAAGDTIVLKPSSHTSLSVLELVRLIQDILPAGVLNVITGAGSKSGQYLLDHPDVDKLAFTGSTSVGKGVYKAAGEKLVPVTLELGGKSANIILDDANMEQALEGVATGILFNQGQVCCAGSRVFVQEGIYDEFLQRLKDTFESVKIGDPTDPETQLGAEIYKKQMEKVAGYVDIARQEGCRIVTGGERYTANGCDKGYFFKPTIIEADNNKLRICQEEVFGPVVVIQKFSSVDEVIKLANDSEYGLGGGVFSTNIHTALKIARNVRTGRIWVNCYNLIPAGAPFGGYKKSGIGRETHKMILNAYTQVKNVMINMNEGPSGLYNVK</sequence>
<dbReference type="SUPFAM" id="SSF53720">
    <property type="entry name" value="ALDH-like"/>
    <property type="match status" value="1"/>
</dbReference>
<dbReference type="InterPro" id="IPR016161">
    <property type="entry name" value="Ald_DH/histidinol_DH"/>
</dbReference>